<organism evidence="3 4">
    <name type="scientific">Opisthorchis felineus</name>
    <dbReference type="NCBI Taxonomy" id="147828"/>
    <lineage>
        <taxon>Eukaryota</taxon>
        <taxon>Metazoa</taxon>
        <taxon>Spiralia</taxon>
        <taxon>Lophotrochozoa</taxon>
        <taxon>Platyhelminthes</taxon>
        <taxon>Trematoda</taxon>
        <taxon>Digenea</taxon>
        <taxon>Opisthorchiida</taxon>
        <taxon>Opisthorchiata</taxon>
        <taxon>Opisthorchiidae</taxon>
        <taxon>Opisthorchis</taxon>
    </lineage>
</organism>
<dbReference type="EMBL" id="SJOL01009151">
    <property type="protein sequence ID" value="TGZ58751.1"/>
    <property type="molecule type" value="Genomic_DNA"/>
</dbReference>
<evidence type="ECO:0000313" key="4">
    <source>
        <dbReference type="Proteomes" id="UP000308267"/>
    </source>
</evidence>
<evidence type="ECO:0000313" key="3">
    <source>
        <dbReference type="EMBL" id="TGZ58751.1"/>
    </source>
</evidence>
<accession>A0A4S2L7I7</accession>
<name>A0A4S2L7I7_OPIFE</name>
<sequence length="808" mass="91117">MAVLIRLEPTSTSMLEDISTIMLPSGVPLVSSDVPQCDPCLKVGGSCYWMNPAEERMRKIYHCACPATYAEGLLGMCDRLLASSRRYLSCQGINTSFEEENSVRVESPVYKLSQNYDSPCRQHLVTAICNSNQLEIFVNLSSLPNLAHAVRSGAVWFRLLPVVIHNAKESPNVDEQSAEACHFFEKPMNATLFQYYISRFDQLEKCGGYIMRFPFDLPEKEHFKENGAYPILLCNMMWLDAECWEGFGQVMPTYLKSEVYGFVFVVATYCRLEGYKLDEVDRSVGLVCSKMWNTEAKLCDLFIIKGGLVYFTRLEMQSTLSILKPLNRFRLDIVCISTKTQELGNVIDRSFPPTVPTNQSSRSKDKSKSTPKKSKDLGLSIMSNRTNLFQRNSSFMMRDLESSGYQKTEKFAALQLNLTVLFSDNASYLLVEYCTYGWKNGKDNLPVYWNMNVGVEAVDYPGSYARIQSRVTETELHIPCVVFKQITNQIVSNSFILWPLMKGNQHLNVHCLVRLCEHSTYCTSPTNHCIPIFPVGKSPPVQPPNYIPGVAKFHSISDTMDTIVEPELQDTSQAYLPHPHETRTENGYSILFIWTLAAFCLLLFLSAGQLVIHFYKATRSQPTNLKSRNLGYAAVPLNTEVIDGSLFRPSTFPRALTGDVQLQNCLSCHVCCSHSGSNQMKICPSIGCGYSPYSRGSTLNRCAHQTRNNQHDILVISTEDVVQNESPYFGLIKGNQSIRRCRGSCLLSNCSKDTCVRSTADCFPDNYPQNYDCIQETFLFSALEQRRPCTGQSNTSTNFEVYGHECGE</sequence>
<feature type="region of interest" description="Disordered" evidence="1">
    <location>
        <begin position="347"/>
        <end position="377"/>
    </location>
</feature>
<dbReference type="Proteomes" id="UP000308267">
    <property type="component" value="Unassembled WGS sequence"/>
</dbReference>
<feature type="compositionally biased region" description="Basic and acidic residues" evidence="1">
    <location>
        <begin position="362"/>
        <end position="376"/>
    </location>
</feature>
<keyword evidence="2" id="KW-0472">Membrane</keyword>
<evidence type="ECO:0000256" key="1">
    <source>
        <dbReference type="SAM" id="MobiDB-lite"/>
    </source>
</evidence>
<keyword evidence="2" id="KW-1133">Transmembrane helix</keyword>
<reference evidence="3 4" key="1">
    <citation type="journal article" date="2019" name="BMC Genomics">
        <title>New insights from Opisthorchis felineus genome: update on genomics of the epidemiologically important liver flukes.</title>
        <authorList>
            <person name="Ershov N.I."/>
            <person name="Mordvinov V.A."/>
            <person name="Prokhortchouk E.B."/>
            <person name="Pakharukova M.Y."/>
            <person name="Gunbin K.V."/>
            <person name="Ustyantsev K."/>
            <person name="Genaev M.A."/>
            <person name="Blinov A.G."/>
            <person name="Mazur A."/>
            <person name="Boulygina E."/>
            <person name="Tsygankova S."/>
            <person name="Khrameeva E."/>
            <person name="Chekanov N."/>
            <person name="Fan G."/>
            <person name="Xiao A."/>
            <person name="Zhang H."/>
            <person name="Xu X."/>
            <person name="Yang H."/>
            <person name="Solovyev V."/>
            <person name="Lee S.M."/>
            <person name="Liu X."/>
            <person name="Afonnikov D.A."/>
            <person name="Skryabin K.G."/>
        </authorList>
    </citation>
    <scope>NUCLEOTIDE SEQUENCE [LARGE SCALE GENOMIC DNA]</scope>
    <source>
        <strain evidence="3">AK-0245</strain>
        <tissue evidence="3">Whole organism</tissue>
    </source>
</reference>
<protein>
    <recommendedName>
        <fullName evidence="5">ZP domain-containing protein</fullName>
    </recommendedName>
</protein>
<feature type="transmembrane region" description="Helical" evidence="2">
    <location>
        <begin position="591"/>
        <end position="615"/>
    </location>
</feature>
<evidence type="ECO:0008006" key="5">
    <source>
        <dbReference type="Google" id="ProtNLM"/>
    </source>
</evidence>
<gene>
    <name evidence="3" type="ORF">CRM22_009461</name>
</gene>
<proteinExistence type="predicted"/>
<evidence type="ECO:0000256" key="2">
    <source>
        <dbReference type="SAM" id="Phobius"/>
    </source>
</evidence>
<comment type="caution">
    <text evidence="3">The sequence shown here is derived from an EMBL/GenBank/DDBJ whole genome shotgun (WGS) entry which is preliminary data.</text>
</comment>
<keyword evidence="2" id="KW-0812">Transmembrane</keyword>
<dbReference type="AlphaFoldDB" id="A0A4S2L7I7"/>
<keyword evidence="4" id="KW-1185">Reference proteome</keyword>